<dbReference type="Gene3D" id="2.40.100.10">
    <property type="entry name" value="Cyclophilin-like"/>
    <property type="match status" value="1"/>
</dbReference>
<keyword evidence="4" id="KW-1185">Reference proteome</keyword>
<dbReference type="SUPFAM" id="SSF50891">
    <property type="entry name" value="Cyclophilin-like"/>
    <property type="match status" value="1"/>
</dbReference>
<accession>A0AAW1PSV8</accession>
<keyword evidence="1" id="KW-0697">Rotamase</keyword>
<dbReference type="EC" id="5.2.1.8" evidence="1"/>
<dbReference type="GO" id="GO:0009507">
    <property type="term" value="C:chloroplast"/>
    <property type="evidence" value="ECO:0007669"/>
    <property type="project" value="TreeGrafter"/>
</dbReference>
<comment type="caution">
    <text evidence="3">The sequence shown here is derived from an EMBL/GenBank/DDBJ whole genome shotgun (WGS) entry which is preliminary data.</text>
</comment>
<evidence type="ECO:0000259" key="2">
    <source>
        <dbReference type="PROSITE" id="PS50072"/>
    </source>
</evidence>
<comment type="function">
    <text evidence="1">PPIases accelerate the folding of proteins. It catalyzes the cis-trans isomerization of proline imidic peptide bonds in oligopeptides.</text>
</comment>
<dbReference type="InterPro" id="IPR029000">
    <property type="entry name" value="Cyclophilin-like_dom_sf"/>
</dbReference>
<dbReference type="Pfam" id="PF00160">
    <property type="entry name" value="Pro_isomerase"/>
    <property type="match status" value="1"/>
</dbReference>
<dbReference type="PROSITE" id="PS50072">
    <property type="entry name" value="CSA_PPIASE_2"/>
    <property type="match status" value="1"/>
</dbReference>
<comment type="catalytic activity">
    <reaction evidence="1">
        <text>[protein]-peptidylproline (omega=180) = [protein]-peptidylproline (omega=0)</text>
        <dbReference type="Rhea" id="RHEA:16237"/>
        <dbReference type="Rhea" id="RHEA-COMP:10747"/>
        <dbReference type="Rhea" id="RHEA-COMP:10748"/>
        <dbReference type="ChEBI" id="CHEBI:83833"/>
        <dbReference type="ChEBI" id="CHEBI:83834"/>
        <dbReference type="EC" id="5.2.1.8"/>
    </reaction>
</comment>
<dbReference type="PRINTS" id="PR00153">
    <property type="entry name" value="CSAPPISMRASE"/>
</dbReference>
<name>A0AAW1PSV8_9CHLO</name>
<keyword evidence="1" id="KW-0413">Isomerase</keyword>
<protein>
    <recommendedName>
        <fullName evidence="1">Peptidyl-prolyl cis-trans isomerase</fullName>
        <shortName evidence="1">PPIase</shortName>
        <ecNumber evidence="1">5.2.1.8</ecNumber>
    </recommendedName>
</protein>
<dbReference type="EMBL" id="JALJOR010000009">
    <property type="protein sequence ID" value="KAK9811475.1"/>
    <property type="molecule type" value="Genomic_DNA"/>
</dbReference>
<dbReference type="PANTHER" id="PTHR47875">
    <property type="entry name" value="PEPTIDYL-PROLYL CIS-TRANS ISOMERASE CYP28, CHLOROPLASTIC"/>
    <property type="match status" value="1"/>
</dbReference>
<feature type="domain" description="PPIase cyclophilin-type" evidence="2">
    <location>
        <begin position="67"/>
        <end position="256"/>
    </location>
</feature>
<evidence type="ECO:0000256" key="1">
    <source>
        <dbReference type="RuleBase" id="RU363019"/>
    </source>
</evidence>
<comment type="similarity">
    <text evidence="1">Belongs to the cyclophilin-type PPIase family.</text>
</comment>
<dbReference type="PANTHER" id="PTHR47875:SF1">
    <property type="entry name" value="PEPTIDYL-PROLYL CIS-TRANS ISOMERASE CYP28, CHLOROPLASTIC"/>
    <property type="match status" value="1"/>
</dbReference>
<dbReference type="GO" id="GO:0003755">
    <property type="term" value="F:peptidyl-prolyl cis-trans isomerase activity"/>
    <property type="evidence" value="ECO:0007669"/>
    <property type="project" value="UniProtKB-UniRule"/>
</dbReference>
<evidence type="ECO:0000313" key="4">
    <source>
        <dbReference type="Proteomes" id="UP001489004"/>
    </source>
</evidence>
<dbReference type="AlphaFoldDB" id="A0AAW1PSV8"/>
<sequence>MPVRLAKASTTAASLPAHALAKSRSSNSRGVDTTITHKVYLDIGLCESGFKANRTLGDKSALCDEAESVGRVVIGLYGNQVPGTVGNFVEAVRARAYTGTTFSKILPGEFILAGKQGSHRMGSVEAPPNLARNTDVVSASAFRLQHLRGGTVSLPVAENTDDDIFQQRQNYRNLQFLITTGPAPDPALDGRNIVFGKVLEGLDTVSRVAAVPTFKPSGKLIAFNQLASLIGDDRAARSRSSWGKPLKAVVITNSGLLPV</sequence>
<dbReference type="FunFam" id="2.40.100.10:FF:000037">
    <property type="entry name" value="Peptidyl-prolyl cis-trans isomerase"/>
    <property type="match status" value="1"/>
</dbReference>
<organism evidence="3 4">
    <name type="scientific">[Myrmecia] bisecta</name>
    <dbReference type="NCBI Taxonomy" id="41462"/>
    <lineage>
        <taxon>Eukaryota</taxon>
        <taxon>Viridiplantae</taxon>
        <taxon>Chlorophyta</taxon>
        <taxon>core chlorophytes</taxon>
        <taxon>Trebouxiophyceae</taxon>
        <taxon>Trebouxiales</taxon>
        <taxon>Trebouxiaceae</taxon>
        <taxon>Myrmecia</taxon>
    </lineage>
</organism>
<proteinExistence type="inferred from homology"/>
<reference evidence="3 4" key="1">
    <citation type="journal article" date="2024" name="Nat. Commun.">
        <title>Phylogenomics reveals the evolutionary origins of lichenization in chlorophyte algae.</title>
        <authorList>
            <person name="Puginier C."/>
            <person name="Libourel C."/>
            <person name="Otte J."/>
            <person name="Skaloud P."/>
            <person name="Haon M."/>
            <person name="Grisel S."/>
            <person name="Petersen M."/>
            <person name="Berrin J.G."/>
            <person name="Delaux P.M."/>
            <person name="Dal Grande F."/>
            <person name="Keller J."/>
        </authorList>
    </citation>
    <scope>NUCLEOTIDE SEQUENCE [LARGE SCALE GENOMIC DNA]</scope>
    <source>
        <strain evidence="3 4">SAG 2043</strain>
    </source>
</reference>
<gene>
    <name evidence="3" type="ORF">WJX72_004540</name>
</gene>
<dbReference type="InterPro" id="IPR002130">
    <property type="entry name" value="Cyclophilin-type_PPIase_dom"/>
</dbReference>
<dbReference type="InterPro" id="IPR044178">
    <property type="entry name" value="CYP28-like"/>
</dbReference>
<dbReference type="Proteomes" id="UP001489004">
    <property type="component" value="Unassembled WGS sequence"/>
</dbReference>
<evidence type="ECO:0000313" key="3">
    <source>
        <dbReference type="EMBL" id="KAK9811475.1"/>
    </source>
</evidence>